<dbReference type="InterPro" id="IPR029045">
    <property type="entry name" value="ClpP/crotonase-like_dom_sf"/>
</dbReference>
<dbReference type="InterPro" id="IPR001753">
    <property type="entry name" value="Enoyl-CoA_hydra/iso"/>
</dbReference>
<dbReference type="InterPro" id="IPR014748">
    <property type="entry name" value="Enoyl-CoA_hydra_C"/>
</dbReference>
<evidence type="ECO:0000313" key="4">
    <source>
        <dbReference type="EMBL" id="MBO8429731.1"/>
    </source>
</evidence>
<dbReference type="PANTHER" id="PTHR11941:SF54">
    <property type="entry name" value="ENOYL-COA HYDRATASE, MITOCHONDRIAL"/>
    <property type="match status" value="1"/>
</dbReference>
<dbReference type="InterPro" id="IPR018376">
    <property type="entry name" value="Enoyl-CoA_hyd/isom_CS"/>
</dbReference>
<dbReference type="AlphaFoldDB" id="A0A9D9DLU4"/>
<sequence>MEYSKLSVKKENGTAIVKINNPQSLNALDSTILGELDALFTELENDCSVSAVILTGEGKAFVAGADITEMSGMNASQGKAFGEKGARVFRKIELLSKPVIAAVNGYALGGGCELAMCCDIRIASEKAKFGQPEVGLGITPGFSGTQRLPRLVGIGKAKELIYTADVIDAGEAYRIGLVNKVVEPQELMNTAIALAEKIAKKAPIAVKNSKEAINRGMQCGMDEAINIEASLFGLCFATEDQKEGMKAFMEKREAKFNNR</sequence>
<dbReference type="GO" id="GO:0018812">
    <property type="term" value="F:3-hydroxyacyl-CoA dehydratase activity"/>
    <property type="evidence" value="ECO:0007669"/>
    <property type="project" value="UniProtKB-EC"/>
</dbReference>
<evidence type="ECO:0000256" key="1">
    <source>
        <dbReference type="ARBA" id="ARBA00005254"/>
    </source>
</evidence>
<evidence type="ECO:0000313" key="5">
    <source>
        <dbReference type="Proteomes" id="UP000823635"/>
    </source>
</evidence>
<dbReference type="GO" id="GO:0006635">
    <property type="term" value="P:fatty acid beta-oxidation"/>
    <property type="evidence" value="ECO:0007669"/>
    <property type="project" value="TreeGrafter"/>
</dbReference>
<name>A0A9D9DLU4_9BACT</name>
<organism evidence="4 5">
    <name type="scientific">Candidatus Egerieousia excrementavium</name>
    <dbReference type="NCBI Taxonomy" id="2840778"/>
    <lineage>
        <taxon>Bacteria</taxon>
        <taxon>Pseudomonadati</taxon>
        <taxon>Bacteroidota</taxon>
        <taxon>Bacteroidia</taxon>
        <taxon>Bacteroidales</taxon>
        <taxon>Candidatus Egerieousia</taxon>
    </lineage>
</organism>
<accession>A0A9D9DLU4</accession>
<gene>
    <name evidence="4" type="ORF">IAC68_07375</name>
</gene>
<evidence type="ECO:0000256" key="3">
    <source>
        <dbReference type="RuleBase" id="RU003707"/>
    </source>
</evidence>
<comment type="caution">
    <text evidence="4">The sequence shown here is derived from an EMBL/GenBank/DDBJ whole genome shotgun (WGS) entry which is preliminary data.</text>
</comment>
<dbReference type="Pfam" id="PF00378">
    <property type="entry name" value="ECH_1"/>
    <property type="match status" value="1"/>
</dbReference>
<reference evidence="4" key="2">
    <citation type="journal article" date="2021" name="PeerJ">
        <title>Extensive microbial diversity within the chicken gut microbiome revealed by metagenomics and culture.</title>
        <authorList>
            <person name="Gilroy R."/>
            <person name="Ravi A."/>
            <person name="Getino M."/>
            <person name="Pursley I."/>
            <person name="Horton D.L."/>
            <person name="Alikhan N.F."/>
            <person name="Baker D."/>
            <person name="Gharbi K."/>
            <person name="Hall N."/>
            <person name="Watson M."/>
            <person name="Adriaenssens E.M."/>
            <person name="Foster-Nyarko E."/>
            <person name="Jarju S."/>
            <person name="Secka A."/>
            <person name="Antonio M."/>
            <person name="Oren A."/>
            <person name="Chaudhuri R.R."/>
            <person name="La Ragione R."/>
            <person name="Hildebrand F."/>
            <person name="Pallen M.J."/>
        </authorList>
    </citation>
    <scope>NUCLEOTIDE SEQUENCE</scope>
    <source>
        <strain evidence="4">15467</strain>
    </source>
</reference>
<dbReference type="FunFam" id="3.90.226.10:FF:000009">
    <property type="entry name" value="Carnitinyl-CoA dehydratase"/>
    <property type="match status" value="1"/>
</dbReference>
<proteinExistence type="inferred from homology"/>
<dbReference type="PROSITE" id="PS00166">
    <property type="entry name" value="ENOYL_COA_HYDRATASE"/>
    <property type="match status" value="1"/>
</dbReference>
<dbReference type="EMBL" id="JADINB010000156">
    <property type="protein sequence ID" value="MBO8429731.1"/>
    <property type="molecule type" value="Genomic_DNA"/>
</dbReference>
<protein>
    <submittedName>
        <fullName evidence="4">Short-chain-enoyl-CoA hydratase</fullName>
        <ecNumber evidence="4">4.2.1.150</ecNumber>
    </submittedName>
</protein>
<comment type="similarity">
    <text evidence="1 3">Belongs to the enoyl-CoA hydratase/isomerase family.</text>
</comment>
<dbReference type="EC" id="4.2.1.150" evidence="4"/>
<dbReference type="Gene3D" id="1.10.12.10">
    <property type="entry name" value="Lyase 2-enoyl-coa Hydratase, Chain A, domain 2"/>
    <property type="match status" value="1"/>
</dbReference>
<dbReference type="SUPFAM" id="SSF52096">
    <property type="entry name" value="ClpP/crotonase"/>
    <property type="match status" value="1"/>
</dbReference>
<dbReference type="NCBIfam" id="NF004475">
    <property type="entry name" value="PRK05809.1"/>
    <property type="match status" value="1"/>
</dbReference>
<dbReference type="PANTHER" id="PTHR11941">
    <property type="entry name" value="ENOYL-COA HYDRATASE-RELATED"/>
    <property type="match status" value="1"/>
</dbReference>
<reference evidence="4" key="1">
    <citation type="submission" date="2020-10" db="EMBL/GenBank/DDBJ databases">
        <authorList>
            <person name="Gilroy R."/>
        </authorList>
    </citation>
    <scope>NUCLEOTIDE SEQUENCE</scope>
    <source>
        <strain evidence="4">15467</strain>
    </source>
</reference>
<dbReference type="CDD" id="cd06558">
    <property type="entry name" value="crotonase-like"/>
    <property type="match status" value="1"/>
</dbReference>
<keyword evidence="2 4" id="KW-0456">Lyase</keyword>
<dbReference type="Proteomes" id="UP000823635">
    <property type="component" value="Unassembled WGS sequence"/>
</dbReference>
<dbReference type="Gene3D" id="3.90.226.10">
    <property type="entry name" value="2-enoyl-CoA Hydratase, Chain A, domain 1"/>
    <property type="match status" value="1"/>
</dbReference>
<dbReference type="FunFam" id="1.10.12.10:FF:000001">
    <property type="entry name" value="Probable enoyl-CoA hydratase, mitochondrial"/>
    <property type="match status" value="1"/>
</dbReference>
<evidence type="ECO:0000256" key="2">
    <source>
        <dbReference type="ARBA" id="ARBA00023239"/>
    </source>
</evidence>